<dbReference type="AlphaFoldDB" id="A0A7S4WHY5"/>
<organism evidence="2">
    <name type="scientific">Ditylum brightwellii</name>
    <dbReference type="NCBI Taxonomy" id="49249"/>
    <lineage>
        <taxon>Eukaryota</taxon>
        <taxon>Sar</taxon>
        <taxon>Stramenopiles</taxon>
        <taxon>Ochrophyta</taxon>
        <taxon>Bacillariophyta</taxon>
        <taxon>Mediophyceae</taxon>
        <taxon>Lithodesmiophycidae</taxon>
        <taxon>Lithodesmiales</taxon>
        <taxon>Lithodesmiaceae</taxon>
        <taxon>Ditylum</taxon>
    </lineage>
</organism>
<name>A0A7S4WHY5_9STRA</name>
<evidence type="ECO:0000313" key="2">
    <source>
        <dbReference type="EMBL" id="CAE4661224.1"/>
    </source>
</evidence>
<feature type="region of interest" description="Disordered" evidence="1">
    <location>
        <begin position="1"/>
        <end position="66"/>
    </location>
</feature>
<reference evidence="2" key="1">
    <citation type="submission" date="2021-01" db="EMBL/GenBank/DDBJ databases">
        <authorList>
            <person name="Corre E."/>
            <person name="Pelletier E."/>
            <person name="Niang G."/>
            <person name="Scheremetjew M."/>
            <person name="Finn R."/>
            <person name="Kale V."/>
            <person name="Holt S."/>
            <person name="Cochrane G."/>
            <person name="Meng A."/>
            <person name="Brown T."/>
            <person name="Cohen L."/>
        </authorList>
    </citation>
    <scope>NUCLEOTIDE SEQUENCE</scope>
    <source>
        <strain evidence="2">GSO104</strain>
    </source>
</reference>
<feature type="compositionally biased region" description="Polar residues" evidence="1">
    <location>
        <begin position="49"/>
        <end position="61"/>
    </location>
</feature>
<dbReference type="EMBL" id="HBNS01057149">
    <property type="protein sequence ID" value="CAE4661224.1"/>
    <property type="molecule type" value="Transcribed_RNA"/>
</dbReference>
<evidence type="ECO:0000256" key="1">
    <source>
        <dbReference type="SAM" id="MobiDB-lite"/>
    </source>
</evidence>
<protein>
    <submittedName>
        <fullName evidence="2">Uncharacterized protein</fullName>
    </submittedName>
</protein>
<accession>A0A7S4WHY5</accession>
<feature type="compositionally biased region" description="Polar residues" evidence="1">
    <location>
        <begin position="20"/>
        <end position="41"/>
    </location>
</feature>
<proteinExistence type="predicted"/>
<gene>
    <name evidence="2" type="ORF">DBRI00130_LOCUS41128</name>
</gene>
<sequence>MGKKNRPSSDSDKSTRPQKRSSSLQNDTEPHKQNQITSANDNKTDSSRCESQQQPTSNSPSALIKARVKRATASSLKDLEDVQQMLKDILSSAEEGSEEWTDAGNFLATLLLQIKVDSSSSCDESGTKTNNRHTVSQLLDERGFSYHLSRKALTHSHDTVRNPPHIYANAWDNALPSDLLQKLGEAFGPNSSFWTSHNYSDGSSGKPPSPYFSYVVPLQNEHENDDTAKANQSVLMQIIRKIQQQISINFPDVLNCTAAEWWSHCRPHCSGHQLHFDSDDEGRGGVRNPVASTVTYLSCDDTSVGGETLVTSQSSVSKKLATKGWLCSNKRNRVLAFKGNLLHGVIPGAGAQSSHKEGKRVTFMVAFWKRIHVQDKEGFGSARPFSRVENEEWAKPLVEKMVSSPGSSANKGGEGGKRCENCFFEVPVWEDVDKEKNQEYGMAIQNVTRSRVLPPYDAFFQFFS</sequence>